<dbReference type="EMBL" id="AJSR01002554">
    <property type="protein sequence ID" value="EKM28373.1"/>
    <property type="molecule type" value="Genomic_DNA"/>
</dbReference>
<protein>
    <submittedName>
        <fullName evidence="3">Periplasmic binding family protein</fullName>
    </submittedName>
</protein>
<feature type="non-terminal residue" evidence="3">
    <location>
        <position position="1"/>
    </location>
</feature>
<feature type="domain" description="Fe/B12 periplasmic-binding" evidence="2">
    <location>
        <begin position="23"/>
        <end position="279"/>
    </location>
</feature>
<dbReference type="PANTHER" id="PTHR30535">
    <property type="entry name" value="VITAMIN B12-BINDING PROTEIN"/>
    <property type="match status" value="1"/>
</dbReference>
<organism evidence="3 4">
    <name type="scientific">Vibrio harveyi</name>
    <name type="common">Beneckea harveyi</name>
    <dbReference type="NCBI Taxonomy" id="669"/>
    <lineage>
        <taxon>Bacteria</taxon>
        <taxon>Pseudomonadati</taxon>
        <taxon>Pseudomonadota</taxon>
        <taxon>Gammaproteobacteria</taxon>
        <taxon>Vibrionales</taxon>
        <taxon>Vibrionaceae</taxon>
        <taxon>Vibrio</taxon>
    </lineage>
</organism>
<gene>
    <name evidence="3" type="ORF">VCHENC02_5725B</name>
</gene>
<dbReference type="PANTHER" id="PTHR30535:SF4">
    <property type="entry name" value="HEMIN-BINDING PERIPLASMIC PROTEIN HMUT"/>
    <property type="match status" value="1"/>
</dbReference>
<reference evidence="3 4" key="1">
    <citation type="submission" date="2012-10" db="EMBL/GenBank/DDBJ databases">
        <title>Genome sequence of Vibrio Cholerae HENC-02.</title>
        <authorList>
            <person name="Eppinger M."/>
            <person name="Hasan N.A."/>
            <person name="Sengamalay N."/>
            <person name="Hine E."/>
            <person name="Su Q."/>
            <person name="Daugherty S.C."/>
            <person name="Young S."/>
            <person name="Sadzewicz L."/>
            <person name="Tallon L."/>
            <person name="Cebula T.A."/>
            <person name="Ravel J."/>
            <person name="Colwell R.R."/>
        </authorList>
    </citation>
    <scope>NUCLEOTIDE SEQUENCE [LARGE SCALE GENOMIC DNA]</scope>
    <source>
        <strain evidence="3 4">HENC-02</strain>
    </source>
</reference>
<dbReference type="InterPro" id="IPR050902">
    <property type="entry name" value="ABC_Transporter_SBP"/>
</dbReference>
<sequence>YMKKLLCLALASLVTMPLHAEDRMISAGFGVTEIIYALGAQDKLVGADFTSRHLIEGNEDIAQLGLHVRLSAEGVMALRPTHLIGTDEMGPQTAIKQIAKSGVEVVTIPSGQHVPQLLSRIDTLAAVMGHPTEAKQLKQSVTSEIEKLEHKQCQTKPKAIFFMLDRSGATRVGGADTAIDTIITLAGAINPAQAHFKGYRSTSMEAMLEMQPDYILVSQRAWDMYQSADKILDKLPVLKSTPAGTNKNILVVPSGALLGGFGLASIEVAKELNQTFCPQ</sequence>
<dbReference type="InterPro" id="IPR002491">
    <property type="entry name" value="ABC_transptr_periplasmic_BD"/>
</dbReference>
<evidence type="ECO:0000259" key="2">
    <source>
        <dbReference type="PROSITE" id="PS50983"/>
    </source>
</evidence>
<dbReference type="Pfam" id="PF01497">
    <property type="entry name" value="Peripla_BP_2"/>
    <property type="match status" value="1"/>
</dbReference>
<dbReference type="Gene3D" id="3.40.50.1980">
    <property type="entry name" value="Nitrogenase molybdenum iron protein domain"/>
    <property type="match status" value="2"/>
</dbReference>
<evidence type="ECO:0000256" key="1">
    <source>
        <dbReference type="SAM" id="SignalP"/>
    </source>
</evidence>
<dbReference type="SUPFAM" id="SSF53807">
    <property type="entry name" value="Helical backbone' metal receptor"/>
    <property type="match status" value="1"/>
</dbReference>
<comment type="caution">
    <text evidence="3">The sequence shown here is derived from an EMBL/GenBank/DDBJ whole genome shotgun (WGS) entry which is preliminary data.</text>
</comment>
<dbReference type="STRING" id="669.AL538_15345"/>
<dbReference type="PROSITE" id="PS50983">
    <property type="entry name" value="FE_B12_PBP"/>
    <property type="match status" value="1"/>
</dbReference>
<keyword evidence="1" id="KW-0732">Signal</keyword>
<proteinExistence type="predicted"/>
<accession>A0A454CPQ3</accession>
<feature type="chain" id="PRO_5019529631" evidence="1">
    <location>
        <begin position="21"/>
        <end position="279"/>
    </location>
</feature>
<dbReference type="Proteomes" id="UP000008367">
    <property type="component" value="Unassembled WGS sequence"/>
</dbReference>
<evidence type="ECO:0000313" key="3">
    <source>
        <dbReference type="EMBL" id="EKM28373.1"/>
    </source>
</evidence>
<dbReference type="AlphaFoldDB" id="A0A454CPQ3"/>
<evidence type="ECO:0000313" key="4">
    <source>
        <dbReference type="Proteomes" id="UP000008367"/>
    </source>
</evidence>
<name>A0A454CPQ3_VIBHA</name>
<feature type="signal peptide" evidence="1">
    <location>
        <begin position="1"/>
        <end position="20"/>
    </location>
</feature>